<gene>
    <name evidence="2" type="ORF">E1288_22130</name>
</gene>
<dbReference type="InterPro" id="IPR051604">
    <property type="entry name" value="Ergot_Alk_Oxidoreductase"/>
</dbReference>
<evidence type="ECO:0000259" key="1">
    <source>
        <dbReference type="Pfam" id="PF13460"/>
    </source>
</evidence>
<reference evidence="2 3" key="1">
    <citation type="submission" date="2019-03" db="EMBL/GenBank/DDBJ databases">
        <title>Draft genome sequences of novel Actinobacteria.</title>
        <authorList>
            <person name="Sahin N."/>
            <person name="Ay H."/>
            <person name="Saygin H."/>
        </authorList>
    </citation>
    <scope>NUCLEOTIDE SEQUENCE [LARGE SCALE GENOMIC DNA]</scope>
    <source>
        <strain evidence="2 3">7K502</strain>
    </source>
</reference>
<dbReference type="Proteomes" id="UP000294947">
    <property type="component" value="Unassembled WGS sequence"/>
</dbReference>
<dbReference type="Gene3D" id="3.40.50.720">
    <property type="entry name" value="NAD(P)-binding Rossmann-like Domain"/>
    <property type="match status" value="1"/>
</dbReference>
<comment type="caution">
    <text evidence="2">The sequence shown here is derived from an EMBL/GenBank/DDBJ whole genome shotgun (WGS) entry which is preliminary data.</text>
</comment>
<feature type="domain" description="NAD(P)-binding" evidence="1">
    <location>
        <begin position="9"/>
        <end position="183"/>
    </location>
</feature>
<dbReference type="Gene3D" id="3.90.25.10">
    <property type="entry name" value="UDP-galactose 4-epimerase, domain 1"/>
    <property type="match status" value="1"/>
</dbReference>
<evidence type="ECO:0000313" key="3">
    <source>
        <dbReference type="Proteomes" id="UP000294947"/>
    </source>
</evidence>
<proteinExistence type="predicted"/>
<dbReference type="AlphaFoldDB" id="A0A4R4YUM1"/>
<protein>
    <submittedName>
        <fullName evidence="2">NAD-dependent epimerase/dehydratase family protein</fullName>
    </submittedName>
</protein>
<dbReference type="Pfam" id="PF13460">
    <property type="entry name" value="NAD_binding_10"/>
    <property type="match status" value="1"/>
</dbReference>
<evidence type="ECO:0000313" key="2">
    <source>
        <dbReference type="EMBL" id="TDD48450.1"/>
    </source>
</evidence>
<dbReference type="SUPFAM" id="SSF51735">
    <property type="entry name" value="NAD(P)-binding Rossmann-fold domains"/>
    <property type="match status" value="1"/>
</dbReference>
<dbReference type="EMBL" id="SMKW01000030">
    <property type="protein sequence ID" value="TDD48450.1"/>
    <property type="molecule type" value="Genomic_DNA"/>
</dbReference>
<dbReference type="InterPro" id="IPR016040">
    <property type="entry name" value="NAD(P)-bd_dom"/>
</dbReference>
<accession>A0A4R4YUM1</accession>
<dbReference type="PANTHER" id="PTHR43162:SF1">
    <property type="entry name" value="PRESTALK A DIFFERENTIATION PROTEIN A"/>
    <property type="match status" value="1"/>
</dbReference>
<dbReference type="OrthoDB" id="3207931at2"/>
<sequence>MNEKILVIGASGKVGRQAVTLLQNAGAEVRATVRNPAAAKLPDATEVVRGDLTDLPSLHSALEGIDSAFLIWPMASVPADPAVVEAIEEHARRIVFLSSAAVRDDVAEQVGPIAGFHHAVEHQIERSGLEWTFLRPYAFASNTLAWTPEIRRGDVVRGAFGAASMTLIHEHDIASVAAHVLTNGGFSRTKHTLTGPELITQAEQVRTIGEVLCRPLRWEEITPEEALPKMFPGMPTSVAESALDGYAEMVRRPGPISSAVPDITGLPARTFRQWVADHAEDFR</sequence>
<organism evidence="2 3">
    <name type="scientific">Saccharopolyspora elongata</name>
    <dbReference type="NCBI Taxonomy" id="2530387"/>
    <lineage>
        <taxon>Bacteria</taxon>
        <taxon>Bacillati</taxon>
        <taxon>Actinomycetota</taxon>
        <taxon>Actinomycetes</taxon>
        <taxon>Pseudonocardiales</taxon>
        <taxon>Pseudonocardiaceae</taxon>
        <taxon>Saccharopolyspora</taxon>
    </lineage>
</organism>
<dbReference type="InterPro" id="IPR036291">
    <property type="entry name" value="NAD(P)-bd_dom_sf"/>
</dbReference>
<name>A0A4R4YUM1_9PSEU</name>
<keyword evidence="3" id="KW-1185">Reference proteome</keyword>
<dbReference type="PANTHER" id="PTHR43162">
    <property type="match status" value="1"/>
</dbReference>